<comment type="caution">
    <text evidence="1">The sequence shown here is derived from an EMBL/GenBank/DDBJ whole genome shotgun (WGS) entry which is preliminary data.</text>
</comment>
<proteinExistence type="predicted"/>
<dbReference type="Proteomes" id="UP001056693">
    <property type="component" value="Unassembled WGS sequence"/>
</dbReference>
<dbReference type="EMBL" id="SNUZ01000009">
    <property type="protein sequence ID" value="MCL3787706.1"/>
    <property type="molecule type" value="Genomic_DNA"/>
</dbReference>
<accession>A0ABT0NHH4</accession>
<organism evidence="1 2">
    <name type="scientific">Ruminococcus bromii</name>
    <dbReference type="NCBI Taxonomy" id="40518"/>
    <lineage>
        <taxon>Bacteria</taxon>
        <taxon>Bacillati</taxon>
        <taxon>Bacillota</taxon>
        <taxon>Clostridia</taxon>
        <taxon>Eubacteriales</taxon>
        <taxon>Oscillospiraceae</taxon>
        <taxon>Ruminococcus</taxon>
    </lineage>
</organism>
<reference evidence="1 2" key="1">
    <citation type="submission" date="2019-03" db="EMBL/GenBank/DDBJ databases">
        <authorList>
            <person name="Molinero N."/>
            <person name="Sanchez B."/>
            <person name="Walker A."/>
            <person name="Duncan S."/>
            <person name="Delgado S."/>
            <person name="Margolles A."/>
        </authorList>
    </citation>
    <scope>NUCLEOTIDE SEQUENCE [LARGE SCALE GENOMIC DNA]</scope>
    <source>
        <strain evidence="1 2">IPLA60002</strain>
    </source>
</reference>
<keyword evidence="2" id="KW-1185">Reference proteome</keyword>
<protein>
    <submittedName>
        <fullName evidence="1">Uncharacterized protein</fullName>
    </submittedName>
</protein>
<sequence length="106" mass="12225">MSLIPITANYLAQTEFEKGIENARGSLGVIYDEADTLSNKAFLGEIPIMEGESILRKTICEKYLGKAEYENINICKIAVDRYYETLSIKNNSDRYFNDFQFQKKQH</sequence>
<name>A0ABT0NHH4_9FIRM</name>
<dbReference type="RefSeq" id="WP_249376717.1">
    <property type="nucleotide sequence ID" value="NZ_SNUZ01000009.1"/>
</dbReference>
<evidence type="ECO:0000313" key="2">
    <source>
        <dbReference type="Proteomes" id="UP001056693"/>
    </source>
</evidence>
<gene>
    <name evidence="1" type="ORF">E2N93_06755</name>
</gene>
<evidence type="ECO:0000313" key="1">
    <source>
        <dbReference type="EMBL" id="MCL3787706.1"/>
    </source>
</evidence>